<evidence type="ECO:0000256" key="1">
    <source>
        <dbReference type="SAM" id="MobiDB-lite"/>
    </source>
</evidence>
<protein>
    <submittedName>
        <fullName evidence="2">Uncharacterized protein</fullName>
    </submittedName>
</protein>
<reference evidence="2" key="1">
    <citation type="journal article" date="2021" name="IMA Fungus">
        <title>Genomic characterization of three marine fungi, including Emericellopsis atlantica sp. nov. with signatures of a generalist lifestyle and marine biomass degradation.</title>
        <authorList>
            <person name="Hagestad O.C."/>
            <person name="Hou L."/>
            <person name="Andersen J.H."/>
            <person name="Hansen E.H."/>
            <person name="Altermark B."/>
            <person name="Li C."/>
            <person name="Kuhnert E."/>
            <person name="Cox R.J."/>
            <person name="Crous P.W."/>
            <person name="Spatafora J.W."/>
            <person name="Lail K."/>
            <person name="Amirebrahimi M."/>
            <person name="Lipzen A."/>
            <person name="Pangilinan J."/>
            <person name="Andreopoulos W."/>
            <person name="Hayes R.D."/>
            <person name="Ng V."/>
            <person name="Grigoriev I.V."/>
            <person name="Jackson S.A."/>
            <person name="Sutton T.D.S."/>
            <person name="Dobson A.D.W."/>
            <person name="Rama T."/>
        </authorList>
    </citation>
    <scope>NUCLEOTIDE SEQUENCE</scope>
    <source>
        <strain evidence="2">TRa018bII</strain>
    </source>
</reference>
<accession>A0A9P7YNR0</accession>
<evidence type="ECO:0000313" key="2">
    <source>
        <dbReference type="EMBL" id="KAG9236935.1"/>
    </source>
</evidence>
<comment type="caution">
    <text evidence="2">The sequence shown here is derived from an EMBL/GenBank/DDBJ whole genome shotgun (WGS) entry which is preliminary data.</text>
</comment>
<gene>
    <name evidence="2" type="ORF">BJ875DRAFT_195122</name>
</gene>
<name>A0A9P7YNR0_9HELO</name>
<evidence type="ECO:0000313" key="3">
    <source>
        <dbReference type="Proteomes" id="UP000824998"/>
    </source>
</evidence>
<feature type="region of interest" description="Disordered" evidence="1">
    <location>
        <begin position="59"/>
        <end position="108"/>
    </location>
</feature>
<proteinExistence type="predicted"/>
<feature type="compositionally biased region" description="Polar residues" evidence="1">
    <location>
        <begin position="94"/>
        <end position="103"/>
    </location>
</feature>
<organism evidence="2 3">
    <name type="scientific">Amylocarpus encephaloides</name>
    <dbReference type="NCBI Taxonomy" id="45428"/>
    <lineage>
        <taxon>Eukaryota</taxon>
        <taxon>Fungi</taxon>
        <taxon>Dikarya</taxon>
        <taxon>Ascomycota</taxon>
        <taxon>Pezizomycotina</taxon>
        <taxon>Leotiomycetes</taxon>
        <taxon>Helotiales</taxon>
        <taxon>Helotiales incertae sedis</taxon>
        <taxon>Amylocarpus</taxon>
    </lineage>
</organism>
<dbReference type="Proteomes" id="UP000824998">
    <property type="component" value="Unassembled WGS sequence"/>
</dbReference>
<dbReference type="EMBL" id="MU251396">
    <property type="protein sequence ID" value="KAG9236935.1"/>
    <property type="molecule type" value="Genomic_DNA"/>
</dbReference>
<dbReference type="AlphaFoldDB" id="A0A9P7YNR0"/>
<sequence>MMRSIRILGRRGQCARESQTSQVARCRMLTGGWRLELPRRGPQQATCFAVATITTKADESKAEATRSKRRRTRQRQERYYVTTAEMQPEDRQPEGTSPTQEHSPISPPGIGYIVIPTYTEYIRDIYVCIYIQESGCTACTALCVRALCSDSNVSWILWGRLRYGGVPESGLGSVSHDSLFHLGPTSQASWLCTQSSPWPFSRSISPLLPSTDASTQPPFNMDRPSYYVLSKVLRSTVT</sequence>
<keyword evidence="3" id="KW-1185">Reference proteome</keyword>